<accession>A0A7Y8GX30</accession>
<dbReference type="AlphaFoldDB" id="A0A7Y8GX30"/>
<dbReference type="RefSeq" id="WP_177136026.1">
    <property type="nucleotide sequence ID" value="NZ_VYGV01000011.1"/>
</dbReference>
<evidence type="ECO:0000313" key="2">
    <source>
        <dbReference type="EMBL" id="NWF46121.1"/>
    </source>
</evidence>
<evidence type="ECO:0000256" key="1">
    <source>
        <dbReference type="SAM" id="SignalP"/>
    </source>
</evidence>
<comment type="caution">
    <text evidence="2">The sequence shown here is derived from an EMBL/GenBank/DDBJ whole genome shotgun (WGS) entry which is preliminary data.</text>
</comment>
<organism evidence="2 3">
    <name type="scientific">Hydrogenophaga aromaticivorans</name>
    <dbReference type="NCBI Taxonomy" id="2610898"/>
    <lineage>
        <taxon>Bacteria</taxon>
        <taxon>Pseudomonadati</taxon>
        <taxon>Pseudomonadota</taxon>
        <taxon>Betaproteobacteria</taxon>
        <taxon>Burkholderiales</taxon>
        <taxon>Comamonadaceae</taxon>
        <taxon>Hydrogenophaga</taxon>
    </lineage>
</organism>
<sequence length="241" mass="26548">MKRRVLVSAMLLAFSFGKPSFATGIPVIDVSNLSQNLITAIEQTTNTITSGKQLIEDMKQTLNTFPIIEQISKSEELAQLIKLVQAAQGLQGALTSSKNVFDNFGSAFSVSQYTSFEEFVNSVARRKEQGDKSAKSLYDSAKLAEDQIAKAFEAHLGIMTGMPMIEGVTQAAQATTNSVGVVIQQQQAMLAMMSATTRDSGVERQRQYDERAKLEEAYRKYWEDRKANNKSDATILKSLAQ</sequence>
<keyword evidence="1" id="KW-0732">Signal</keyword>
<reference evidence="2 3" key="1">
    <citation type="submission" date="2019-09" db="EMBL/GenBank/DDBJ databases">
        <title>Hydrogenophaga aromatica sp. nov., isolated from a para-xylene-degrading enrichment culture.</title>
        <authorList>
            <person name="Tancsics A."/>
            <person name="Banerjee S."/>
        </authorList>
    </citation>
    <scope>NUCLEOTIDE SEQUENCE [LARGE SCALE GENOMIC DNA]</scope>
    <source>
        <strain evidence="2 3">D2P1</strain>
    </source>
</reference>
<gene>
    <name evidence="2" type="ORF">F3K02_12785</name>
</gene>
<feature type="signal peptide" evidence="1">
    <location>
        <begin position="1"/>
        <end position="22"/>
    </location>
</feature>
<keyword evidence="3" id="KW-1185">Reference proteome</keyword>
<evidence type="ECO:0008006" key="4">
    <source>
        <dbReference type="Google" id="ProtNLM"/>
    </source>
</evidence>
<feature type="chain" id="PRO_5031147953" description="Conjugal transfer protein TrbJ" evidence="1">
    <location>
        <begin position="23"/>
        <end position="241"/>
    </location>
</feature>
<dbReference type="Proteomes" id="UP000545507">
    <property type="component" value="Unassembled WGS sequence"/>
</dbReference>
<name>A0A7Y8GX30_9BURK</name>
<protein>
    <recommendedName>
        <fullName evidence="4">Conjugal transfer protein TrbJ</fullName>
    </recommendedName>
</protein>
<proteinExistence type="predicted"/>
<dbReference type="EMBL" id="VYGV01000011">
    <property type="protein sequence ID" value="NWF46121.1"/>
    <property type="molecule type" value="Genomic_DNA"/>
</dbReference>
<evidence type="ECO:0000313" key="3">
    <source>
        <dbReference type="Proteomes" id="UP000545507"/>
    </source>
</evidence>